<sequence>MASFDEMVADFTPMIHHVMKSLHIYKDEDEFFQVGQIALWEASQKFTENKGKFSNYAYTYMKGRMMNALKRANETKERNVYPDEPFWEAQAGGQSDTPFELDALLSYAGDLSAREKTWLVCTFYYCMTITDIAAQENVSPSAVKKWRKRAIEKLKSSGRGLLMD</sequence>
<dbReference type="Gene3D" id="1.10.1740.10">
    <property type="match status" value="1"/>
</dbReference>
<dbReference type="EMBL" id="WEIO01000003">
    <property type="protein sequence ID" value="KAB7707413.1"/>
    <property type="molecule type" value="Genomic_DNA"/>
</dbReference>
<accession>A0A6I1FWK0</accession>
<protein>
    <submittedName>
        <fullName evidence="7">Sigma-70 family RNA polymerase sigma factor</fullName>
    </submittedName>
</protein>
<dbReference type="Pfam" id="PF04542">
    <property type="entry name" value="Sigma70_r2"/>
    <property type="match status" value="1"/>
</dbReference>
<evidence type="ECO:0000256" key="1">
    <source>
        <dbReference type="ARBA" id="ARBA00023015"/>
    </source>
</evidence>
<dbReference type="RefSeq" id="WP_152150377.1">
    <property type="nucleotide sequence ID" value="NZ_WEIO01000003.1"/>
</dbReference>
<dbReference type="InterPro" id="IPR007630">
    <property type="entry name" value="RNA_pol_sigma70_r4"/>
</dbReference>
<dbReference type="CDD" id="cd06171">
    <property type="entry name" value="Sigma70_r4"/>
    <property type="match status" value="1"/>
</dbReference>
<evidence type="ECO:0000259" key="6">
    <source>
        <dbReference type="Pfam" id="PF04545"/>
    </source>
</evidence>
<keyword evidence="1" id="KW-0805">Transcription regulation</keyword>
<dbReference type="SUPFAM" id="SSF88659">
    <property type="entry name" value="Sigma3 and sigma4 domains of RNA polymerase sigma factors"/>
    <property type="match status" value="1"/>
</dbReference>
<dbReference type="InterPro" id="IPR007627">
    <property type="entry name" value="RNA_pol_sigma70_r2"/>
</dbReference>
<dbReference type="InterPro" id="IPR036388">
    <property type="entry name" value="WH-like_DNA-bd_sf"/>
</dbReference>
<keyword evidence="8" id="KW-1185">Reference proteome</keyword>
<keyword evidence="3" id="KW-0238">DNA-binding</keyword>
<dbReference type="Gene3D" id="1.10.10.10">
    <property type="entry name" value="Winged helix-like DNA-binding domain superfamily/Winged helix DNA-binding domain"/>
    <property type="match status" value="1"/>
</dbReference>
<dbReference type="InterPro" id="IPR013324">
    <property type="entry name" value="RNA_pol_sigma_r3/r4-like"/>
</dbReference>
<dbReference type="Pfam" id="PF04545">
    <property type="entry name" value="Sigma70_r4"/>
    <property type="match status" value="1"/>
</dbReference>
<dbReference type="PANTHER" id="PTHR30385:SF7">
    <property type="entry name" value="RNA POLYMERASE SIGMA FACTOR FLIA"/>
    <property type="match status" value="1"/>
</dbReference>
<evidence type="ECO:0000256" key="2">
    <source>
        <dbReference type="ARBA" id="ARBA00023082"/>
    </source>
</evidence>
<evidence type="ECO:0000313" key="7">
    <source>
        <dbReference type="EMBL" id="KAB7707413.1"/>
    </source>
</evidence>
<dbReference type="PANTHER" id="PTHR30385">
    <property type="entry name" value="SIGMA FACTOR F FLAGELLAR"/>
    <property type="match status" value="1"/>
</dbReference>
<proteinExistence type="predicted"/>
<dbReference type="NCBIfam" id="TIGR02937">
    <property type="entry name" value="sigma70-ECF"/>
    <property type="match status" value="1"/>
</dbReference>
<evidence type="ECO:0000256" key="3">
    <source>
        <dbReference type="ARBA" id="ARBA00023125"/>
    </source>
</evidence>
<dbReference type="GO" id="GO:0003677">
    <property type="term" value="F:DNA binding"/>
    <property type="evidence" value="ECO:0007669"/>
    <property type="project" value="UniProtKB-KW"/>
</dbReference>
<dbReference type="AlphaFoldDB" id="A0A6I1FWK0"/>
<feature type="domain" description="RNA polymerase sigma-70 region 2" evidence="5">
    <location>
        <begin position="8"/>
        <end position="73"/>
    </location>
</feature>
<keyword evidence="2" id="KW-0731">Sigma factor</keyword>
<evidence type="ECO:0000256" key="4">
    <source>
        <dbReference type="ARBA" id="ARBA00023163"/>
    </source>
</evidence>
<reference evidence="7 8" key="1">
    <citation type="submission" date="2019-10" db="EMBL/GenBank/DDBJ databases">
        <title>Bacillus aerolatum sp. nov., isolated from bioaerosol of sport playgrounds.</title>
        <authorList>
            <person name="Chen P."/>
            <person name="Zhang G."/>
        </authorList>
    </citation>
    <scope>NUCLEOTIDE SEQUENCE [LARGE SCALE GENOMIC DNA]</scope>
    <source>
        <strain evidence="7 8">CX253</strain>
    </source>
</reference>
<feature type="domain" description="RNA polymerase sigma-70 region 4" evidence="6">
    <location>
        <begin position="110"/>
        <end position="155"/>
    </location>
</feature>
<organism evidence="7 8">
    <name type="scientific">Bacillus aerolatus</name>
    <dbReference type="NCBI Taxonomy" id="2653354"/>
    <lineage>
        <taxon>Bacteria</taxon>
        <taxon>Bacillati</taxon>
        <taxon>Bacillota</taxon>
        <taxon>Bacilli</taxon>
        <taxon>Bacillales</taxon>
        <taxon>Bacillaceae</taxon>
        <taxon>Bacillus</taxon>
    </lineage>
</organism>
<dbReference type="GO" id="GO:0006352">
    <property type="term" value="P:DNA-templated transcription initiation"/>
    <property type="evidence" value="ECO:0007669"/>
    <property type="project" value="InterPro"/>
</dbReference>
<evidence type="ECO:0000259" key="5">
    <source>
        <dbReference type="Pfam" id="PF04542"/>
    </source>
</evidence>
<name>A0A6I1FWK0_9BACI</name>
<dbReference type="GO" id="GO:0016987">
    <property type="term" value="F:sigma factor activity"/>
    <property type="evidence" value="ECO:0007669"/>
    <property type="project" value="UniProtKB-KW"/>
</dbReference>
<gene>
    <name evidence="7" type="ORF">F9802_06580</name>
</gene>
<keyword evidence="4" id="KW-0804">Transcription</keyword>
<dbReference type="InterPro" id="IPR014284">
    <property type="entry name" value="RNA_pol_sigma-70_dom"/>
</dbReference>
<evidence type="ECO:0000313" key="8">
    <source>
        <dbReference type="Proteomes" id="UP000429595"/>
    </source>
</evidence>
<dbReference type="SUPFAM" id="SSF88946">
    <property type="entry name" value="Sigma2 domain of RNA polymerase sigma factors"/>
    <property type="match status" value="1"/>
</dbReference>
<dbReference type="InterPro" id="IPR013325">
    <property type="entry name" value="RNA_pol_sigma_r2"/>
</dbReference>
<dbReference type="Proteomes" id="UP000429595">
    <property type="component" value="Unassembled WGS sequence"/>
</dbReference>
<comment type="caution">
    <text evidence="7">The sequence shown here is derived from an EMBL/GenBank/DDBJ whole genome shotgun (WGS) entry which is preliminary data.</text>
</comment>